<feature type="region of interest" description="Disordered" evidence="1">
    <location>
        <begin position="185"/>
        <end position="207"/>
    </location>
</feature>
<feature type="transmembrane region" description="Helical" evidence="2">
    <location>
        <begin position="157"/>
        <end position="177"/>
    </location>
</feature>
<feature type="transmembrane region" description="Helical" evidence="2">
    <location>
        <begin position="57"/>
        <end position="82"/>
    </location>
</feature>
<gene>
    <name evidence="3" type="ORF">HINF_LOCUS17741</name>
    <name evidence="4" type="ORF">HINF_LOCUS25185</name>
</gene>
<keyword evidence="2" id="KW-1133">Transmembrane helix</keyword>
<reference evidence="4 5" key="2">
    <citation type="submission" date="2024-07" db="EMBL/GenBank/DDBJ databases">
        <authorList>
            <person name="Akdeniz Z."/>
        </authorList>
    </citation>
    <scope>NUCLEOTIDE SEQUENCE [LARGE SCALE GENOMIC DNA]</scope>
</reference>
<dbReference type="Proteomes" id="UP001642409">
    <property type="component" value="Unassembled WGS sequence"/>
</dbReference>
<evidence type="ECO:0000256" key="1">
    <source>
        <dbReference type="SAM" id="MobiDB-lite"/>
    </source>
</evidence>
<evidence type="ECO:0000313" key="3">
    <source>
        <dbReference type="EMBL" id="CAI9930096.1"/>
    </source>
</evidence>
<name>A0AA86P3M9_9EUKA</name>
<keyword evidence="2" id="KW-0472">Membrane</keyword>
<keyword evidence="2" id="KW-0812">Transmembrane</keyword>
<protein>
    <submittedName>
        <fullName evidence="4">Hypothetical_protein</fullName>
    </submittedName>
</protein>
<evidence type="ECO:0000256" key="2">
    <source>
        <dbReference type="SAM" id="Phobius"/>
    </source>
</evidence>
<evidence type="ECO:0000313" key="4">
    <source>
        <dbReference type="EMBL" id="CAL6015797.1"/>
    </source>
</evidence>
<dbReference type="AlphaFoldDB" id="A0AA86P3M9"/>
<organism evidence="3">
    <name type="scientific">Hexamita inflata</name>
    <dbReference type="NCBI Taxonomy" id="28002"/>
    <lineage>
        <taxon>Eukaryota</taxon>
        <taxon>Metamonada</taxon>
        <taxon>Diplomonadida</taxon>
        <taxon>Hexamitidae</taxon>
        <taxon>Hexamitinae</taxon>
        <taxon>Hexamita</taxon>
    </lineage>
</organism>
<evidence type="ECO:0000313" key="5">
    <source>
        <dbReference type="Proteomes" id="UP001642409"/>
    </source>
</evidence>
<proteinExistence type="predicted"/>
<dbReference type="EMBL" id="CAXDID020000074">
    <property type="protein sequence ID" value="CAL6015797.1"/>
    <property type="molecule type" value="Genomic_DNA"/>
</dbReference>
<dbReference type="EMBL" id="CATOUU010000444">
    <property type="protein sequence ID" value="CAI9930096.1"/>
    <property type="molecule type" value="Genomic_DNA"/>
</dbReference>
<comment type="caution">
    <text evidence="3">The sequence shown here is derived from an EMBL/GenBank/DDBJ whole genome shotgun (WGS) entry which is preliminary data.</text>
</comment>
<feature type="transmembrane region" description="Helical" evidence="2">
    <location>
        <begin position="102"/>
        <end position="128"/>
    </location>
</feature>
<sequence length="264" mass="31098">MSTTNKIILTYSLIMFSILLIAGIVFTLLPYKYENKQYYSTQDIRFNYYYKKDYIRINLGCGIGLDILSFFGIIISCTLYHIQKKAPEDYRDYANLTFQKKYLSIIIQCYIMFFAFLIAGIVLCILPHKYTTQSYYILEQVNPYWIYHDNTNKSLQLHLSSGIFQIVIGLFGMLILFKYQQPTKQQSSKQPERNIIIQNDERPKQSSKLRNAFKNESVHNNNQEPDSIRLYDNKCYERRCSNIFDSVEIIDNLTLTQIGTSELE</sequence>
<keyword evidence="5" id="KW-1185">Reference proteome</keyword>
<feature type="transmembrane region" description="Helical" evidence="2">
    <location>
        <begin position="7"/>
        <end position="29"/>
    </location>
</feature>
<reference evidence="3" key="1">
    <citation type="submission" date="2023-06" db="EMBL/GenBank/DDBJ databases">
        <authorList>
            <person name="Kurt Z."/>
        </authorList>
    </citation>
    <scope>NUCLEOTIDE SEQUENCE</scope>
</reference>
<accession>A0AA86P3M9</accession>